<comment type="caution">
    <text evidence="10">The sequence shown here is derived from an EMBL/GenBank/DDBJ whole genome shotgun (WGS) entry which is preliminary data.</text>
</comment>
<evidence type="ECO:0000256" key="7">
    <source>
        <dbReference type="ARBA" id="ARBA00023136"/>
    </source>
</evidence>
<accession>A0A6N2AHL3</accession>
<comment type="similarity">
    <text evidence="2 8">Belongs to the Casparian strip membrane proteins (CASP) family.</text>
</comment>
<evidence type="ECO:0000256" key="5">
    <source>
        <dbReference type="ARBA" id="ARBA00022692"/>
    </source>
</evidence>
<dbReference type="InterPro" id="IPR006702">
    <property type="entry name" value="CASP_dom"/>
</dbReference>
<sequence>MASSKSIINSILALRIFTLLFCAASLVLIILTMLRGSIKSEFRGIKSYRYVLGAAVGGILHSLIQLPFAMYHAVKEKRLIRGKFLPMFDFYGDKVIAFLLASGV</sequence>
<gene>
    <name evidence="10" type="ORF">EJD97_017785</name>
</gene>
<feature type="transmembrane region" description="Helical" evidence="8">
    <location>
        <begin position="12"/>
        <end position="38"/>
    </location>
</feature>
<reference evidence="10" key="1">
    <citation type="submission" date="2019-05" db="EMBL/GenBank/DDBJ databases">
        <title>The de novo reference genome and transcriptome assemblies of the wild tomato species Solanum chilense.</title>
        <authorList>
            <person name="Stam R."/>
            <person name="Nosenko T."/>
            <person name="Hoerger A.C."/>
            <person name="Stephan W."/>
            <person name="Seidel M.A."/>
            <person name="Kuhn J.M.M."/>
            <person name="Haberer G."/>
            <person name="Tellier A."/>
        </authorList>
    </citation>
    <scope>NUCLEOTIDE SEQUENCE</scope>
    <source>
        <tissue evidence="10">Mature leaves</tissue>
    </source>
</reference>
<comment type="subunit">
    <text evidence="3 8">Homodimer and heterodimers.</text>
</comment>
<dbReference type="GO" id="GO:0005886">
    <property type="term" value="C:plasma membrane"/>
    <property type="evidence" value="ECO:0007669"/>
    <property type="project" value="UniProtKB-SubCell"/>
</dbReference>
<evidence type="ECO:0000256" key="1">
    <source>
        <dbReference type="ARBA" id="ARBA00004651"/>
    </source>
</evidence>
<keyword evidence="7 8" id="KW-0472">Membrane</keyword>
<name>A0A6N2AHL3_SOLCI</name>
<feature type="non-terminal residue" evidence="10">
    <location>
        <position position="104"/>
    </location>
</feature>
<comment type="caution">
    <text evidence="8">Lacks conserved residue(s) required for the propagation of feature annotation.</text>
</comment>
<proteinExistence type="inferred from homology"/>
<evidence type="ECO:0000256" key="8">
    <source>
        <dbReference type="RuleBase" id="RU361233"/>
    </source>
</evidence>
<keyword evidence="5 8" id="KW-0812">Transmembrane</keyword>
<dbReference type="PANTHER" id="PTHR33573">
    <property type="entry name" value="CASP-LIKE PROTEIN 4A4"/>
    <property type="match status" value="1"/>
</dbReference>
<organism evidence="10">
    <name type="scientific">Solanum chilense</name>
    <name type="common">Tomato</name>
    <name type="synonym">Lycopersicon chilense</name>
    <dbReference type="NCBI Taxonomy" id="4083"/>
    <lineage>
        <taxon>Eukaryota</taxon>
        <taxon>Viridiplantae</taxon>
        <taxon>Streptophyta</taxon>
        <taxon>Embryophyta</taxon>
        <taxon>Tracheophyta</taxon>
        <taxon>Spermatophyta</taxon>
        <taxon>Magnoliopsida</taxon>
        <taxon>eudicotyledons</taxon>
        <taxon>Gunneridae</taxon>
        <taxon>Pentapetalae</taxon>
        <taxon>asterids</taxon>
        <taxon>lamiids</taxon>
        <taxon>Solanales</taxon>
        <taxon>Solanaceae</taxon>
        <taxon>Solanoideae</taxon>
        <taxon>Solaneae</taxon>
        <taxon>Solanum</taxon>
        <taxon>Solanum subgen. Lycopersicon</taxon>
    </lineage>
</organism>
<dbReference type="PANTHER" id="PTHR33573:SF17">
    <property type="entry name" value="CASP-LIKE PROTEIN 4D1"/>
    <property type="match status" value="1"/>
</dbReference>
<comment type="subcellular location">
    <subcellularLocation>
        <location evidence="1 8">Cell membrane</location>
        <topology evidence="1 8">Multi-pass membrane protein</topology>
    </subcellularLocation>
</comment>
<evidence type="ECO:0000256" key="3">
    <source>
        <dbReference type="ARBA" id="ARBA00011489"/>
    </source>
</evidence>
<evidence type="ECO:0000313" key="10">
    <source>
        <dbReference type="EMBL" id="TMW80611.1"/>
    </source>
</evidence>
<evidence type="ECO:0000256" key="2">
    <source>
        <dbReference type="ARBA" id="ARBA00007651"/>
    </source>
</evidence>
<dbReference type="AlphaFoldDB" id="A0A6N2AHL3"/>
<evidence type="ECO:0000256" key="4">
    <source>
        <dbReference type="ARBA" id="ARBA00022475"/>
    </source>
</evidence>
<dbReference type="Pfam" id="PF04535">
    <property type="entry name" value="CASP_dom"/>
    <property type="match status" value="1"/>
</dbReference>
<feature type="transmembrane region" description="Helical" evidence="8">
    <location>
        <begin position="50"/>
        <end position="74"/>
    </location>
</feature>
<protein>
    <recommendedName>
        <fullName evidence="8">CASP-like protein</fullName>
    </recommendedName>
</protein>
<feature type="domain" description="Casparian strip membrane protein" evidence="9">
    <location>
        <begin position="11"/>
        <end position="103"/>
    </location>
</feature>
<evidence type="ECO:0000259" key="9">
    <source>
        <dbReference type="Pfam" id="PF04535"/>
    </source>
</evidence>
<dbReference type="EMBL" id="RXGB01047552">
    <property type="protein sequence ID" value="TMW80611.1"/>
    <property type="molecule type" value="Genomic_DNA"/>
</dbReference>
<evidence type="ECO:0000256" key="6">
    <source>
        <dbReference type="ARBA" id="ARBA00022989"/>
    </source>
</evidence>
<keyword evidence="4 8" id="KW-1003">Cell membrane</keyword>
<keyword evidence="6 8" id="KW-1133">Transmembrane helix</keyword>